<proteinExistence type="predicted"/>
<keyword evidence="2" id="KW-1185">Reference proteome</keyword>
<dbReference type="EMBL" id="CM045763">
    <property type="protein sequence ID" value="KAI8022393.1"/>
    <property type="molecule type" value="Genomic_DNA"/>
</dbReference>
<evidence type="ECO:0000313" key="1">
    <source>
        <dbReference type="EMBL" id="KAI8022393.1"/>
    </source>
</evidence>
<protein>
    <submittedName>
        <fullName evidence="1">Calcium-transporting ATPase 12, plasma membrane-type</fullName>
    </submittedName>
</protein>
<comment type="caution">
    <text evidence="1">The sequence shown here is derived from an EMBL/GenBank/DDBJ whole genome shotgun (WGS) entry which is preliminary data.</text>
</comment>
<gene>
    <name evidence="1" type="ORF">LOK49_LG03G01780</name>
</gene>
<name>A0ACC0IBP5_9ERIC</name>
<dbReference type="Proteomes" id="UP001060215">
    <property type="component" value="Chromosome 6"/>
</dbReference>
<organism evidence="1 2">
    <name type="scientific">Camellia lanceoleosa</name>
    <dbReference type="NCBI Taxonomy" id="1840588"/>
    <lineage>
        <taxon>Eukaryota</taxon>
        <taxon>Viridiplantae</taxon>
        <taxon>Streptophyta</taxon>
        <taxon>Embryophyta</taxon>
        <taxon>Tracheophyta</taxon>
        <taxon>Spermatophyta</taxon>
        <taxon>Magnoliopsida</taxon>
        <taxon>eudicotyledons</taxon>
        <taxon>Gunneridae</taxon>
        <taxon>Pentapetalae</taxon>
        <taxon>asterids</taxon>
        <taxon>Ericales</taxon>
        <taxon>Theaceae</taxon>
        <taxon>Camellia</taxon>
    </lineage>
</organism>
<evidence type="ECO:0000313" key="2">
    <source>
        <dbReference type="Proteomes" id="UP001060215"/>
    </source>
</evidence>
<sequence>MWRNLLARALYQMTLLILQFKGESIFGVNEKVKDTLIFNSFVLCQVFNEFNARKLEAKNVFTGILKNKLFLGIVGITIVLQVVMVEFLKKFTNTERLNWVQWMACIIIAAMSWPIGWLVKCIPVPTS</sequence>
<accession>A0ACC0IBP5</accession>
<reference evidence="1 2" key="1">
    <citation type="journal article" date="2022" name="Plant J.">
        <title>Chromosome-level genome of Camellia lanceoleosa provides a valuable resource for understanding genome evolution and self-incompatibility.</title>
        <authorList>
            <person name="Gong W."/>
            <person name="Xiao S."/>
            <person name="Wang L."/>
            <person name="Liao Z."/>
            <person name="Chang Y."/>
            <person name="Mo W."/>
            <person name="Hu G."/>
            <person name="Li W."/>
            <person name="Zhao G."/>
            <person name="Zhu H."/>
            <person name="Hu X."/>
            <person name="Ji K."/>
            <person name="Xiang X."/>
            <person name="Song Q."/>
            <person name="Yuan D."/>
            <person name="Jin S."/>
            <person name="Zhang L."/>
        </authorList>
    </citation>
    <scope>NUCLEOTIDE SEQUENCE [LARGE SCALE GENOMIC DNA]</scope>
    <source>
        <strain evidence="1">SQ_2022a</strain>
    </source>
</reference>